<dbReference type="Pfam" id="PF04085">
    <property type="entry name" value="MreC"/>
    <property type="match status" value="1"/>
</dbReference>
<proteinExistence type="inferred from homology"/>
<dbReference type="GO" id="GO:0005886">
    <property type="term" value="C:plasma membrane"/>
    <property type="evidence" value="ECO:0007669"/>
    <property type="project" value="TreeGrafter"/>
</dbReference>
<feature type="domain" description="Rod shape-determining protein MreC beta-barrel core" evidence="6">
    <location>
        <begin position="67"/>
        <end position="211"/>
    </location>
</feature>
<organism evidence="7 8">
    <name type="scientific">Candidatus Tanganyikabacteria bacterium</name>
    <dbReference type="NCBI Taxonomy" id="2961651"/>
    <lineage>
        <taxon>Bacteria</taxon>
        <taxon>Bacillati</taxon>
        <taxon>Candidatus Sericytochromatia</taxon>
        <taxon>Candidatus Tanganyikabacteria</taxon>
    </lineage>
</organism>
<dbReference type="PANTHER" id="PTHR34138:SF1">
    <property type="entry name" value="CELL SHAPE-DETERMINING PROTEIN MREC"/>
    <property type="match status" value="1"/>
</dbReference>
<evidence type="ECO:0000259" key="6">
    <source>
        <dbReference type="Pfam" id="PF04085"/>
    </source>
</evidence>
<dbReference type="Proteomes" id="UP000703893">
    <property type="component" value="Unassembled WGS sequence"/>
</dbReference>
<name>A0A938BME4_9BACT</name>
<evidence type="ECO:0000256" key="3">
    <source>
        <dbReference type="ARBA" id="ARBA00022960"/>
    </source>
</evidence>
<gene>
    <name evidence="7" type="primary">mreC</name>
    <name evidence="7" type="ORF">FJZ00_01965</name>
</gene>
<dbReference type="InterPro" id="IPR007221">
    <property type="entry name" value="MreC"/>
</dbReference>
<comment type="caution">
    <text evidence="7">The sequence shown here is derived from an EMBL/GenBank/DDBJ whole genome shotgun (WGS) entry which is preliminary data.</text>
</comment>
<dbReference type="EMBL" id="VGJX01000070">
    <property type="protein sequence ID" value="MBM3273890.1"/>
    <property type="molecule type" value="Genomic_DNA"/>
</dbReference>
<evidence type="ECO:0000313" key="8">
    <source>
        <dbReference type="Proteomes" id="UP000703893"/>
    </source>
</evidence>
<evidence type="ECO:0000313" key="7">
    <source>
        <dbReference type="EMBL" id="MBM3273890.1"/>
    </source>
</evidence>
<evidence type="ECO:0000256" key="2">
    <source>
        <dbReference type="ARBA" id="ARBA00013855"/>
    </source>
</evidence>
<keyword evidence="5" id="KW-0175">Coiled coil</keyword>
<dbReference type="InterPro" id="IPR055342">
    <property type="entry name" value="MreC_beta-barrel_core"/>
</dbReference>
<accession>A0A938BME4</accession>
<reference evidence="7 8" key="1">
    <citation type="submission" date="2019-03" db="EMBL/GenBank/DDBJ databases">
        <title>Lake Tanganyika Metagenome-Assembled Genomes (MAGs).</title>
        <authorList>
            <person name="Tran P."/>
        </authorList>
    </citation>
    <scope>NUCLEOTIDE SEQUENCE [LARGE SCALE GENOMIC DNA]</scope>
    <source>
        <strain evidence="7">K_DeepCast_65m_m2_236</strain>
    </source>
</reference>
<feature type="coiled-coil region" evidence="5">
    <location>
        <begin position="10"/>
        <end position="44"/>
    </location>
</feature>
<feature type="non-terminal residue" evidence="7">
    <location>
        <position position="1"/>
    </location>
</feature>
<dbReference type="InterPro" id="IPR042175">
    <property type="entry name" value="Cell/Rod_MreC_2"/>
</dbReference>
<comment type="similarity">
    <text evidence="1">Belongs to the MreC family.</text>
</comment>
<dbReference type="InterPro" id="IPR042177">
    <property type="entry name" value="Cell/Rod_1"/>
</dbReference>
<evidence type="ECO:0000256" key="5">
    <source>
        <dbReference type="SAM" id="Coils"/>
    </source>
</evidence>
<dbReference type="Gene3D" id="2.40.10.340">
    <property type="entry name" value="Rod shape-determining protein MreC, domain 1"/>
    <property type="match status" value="1"/>
</dbReference>
<protein>
    <recommendedName>
        <fullName evidence="2">Cell shape-determining protein MreC</fullName>
    </recommendedName>
    <alternativeName>
        <fullName evidence="4">Cell shape protein MreC</fullName>
    </alternativeName>
</protein>
<dbReference type="AlphaFoldDB" id="A0A938BME4"/>
<dbReference type="PANTHER" id="PTHR34138">
    <property type="entry name" value="CELL SHAPE-DETERMINING PROTEIN MREC"/>
    <property type="match status" value="1"/>
</dbReference>
<keyword evidence="3" id="KW-0133">Cell shape</keyword>
<sequence>RGGAGYLQDLDHLKRENTEIKTKVNDLQRELTRELTRRAEVESEVVRLRQLVGLAASIPEKGRFARIIGRSPDNWHSRIYVDKGTAEGVAIDAVVMAPQGVAGRVIHAGKHVAQVSLLTDPGNQISCIGQRSRSPGVVAGEGEATLVMRYLQQVDFRIGDTLITSGLGGVYPKGLPLGKVARVLRHPNAITPQVTVVPEADLDRLEEVLVLDPLPGTLR</sequence>
<dbReference type="NCBIfam" id="TIGR00219">
    <property type="entry name" value="mreC"/>
    <property type="match status" value="1"/>
</dbReference>
<dbReference type="Gene3D" id="2.40.10.350">
    <property type="entry name" value="Rod shape-determining protein MreC, domain 2"/>
    <property type="match status" value="1"/>
</dbReference>
<evidence type="ECO:0000256" key="4">
    <source>
        <dbReference type="ARBA" id="ARBA00032089"/>
    </source>
</evidence>
<evidence type="ECO:0000256" key="1">
    <source>
        <dbReference type="ARBA" id="ARBA00009369"/>
    </source>
</evidence>
<dbReference type="GO" id="GO:0008360">
    <property type="term" value="P:regulation of cell shape"/>
    <property type="evidence" value="ECO:0007669"/>
    <property type="project" value="UniProtKB-KW"/>
</dbReference>